<dbReference type="EMBL" id="ML213601">
    <property type="protein sequence ID" value="TFK38897.1"/>
    <property type="molecule type" value="Genomic_DNA"/>
</dbReference>
<reference evidence="1 2" key="1">
    <citation type="journal article" date="2019" name="Nat. Ecol. Evol.">
        <title>Megaphylogeny resolves global patterns of mushroom evolution.</title>
        <authorList>
            <person name="Varga T."/>
            <person name="Krizsan K."/>
            <person name="Foldi C."/>
            <person name="Dima B."/>
            <person name="Sanchez-Garcia M."/>
            <person name="Sanchez-Ramirez S."/>
            <person name="Szollosi G.J."/>
            <person name="Szarkandi J.G."/>
            <person name="Papp V."/>
            <person name="Albert L."/>
            <person name="Andreopoulos W."/>
            <person name="Angelini C."/>
            <person name="Antonin V."/>
            <person name="Barry K.W."/>
            <person name="Bougher N.L."/>
            <person name="Buchanan P."/>
            <person name="Buyck B."/>
            <person name="Bense V."/>
            <person name="Catcheside P."/>
            <person name="Chovatia M."/>
            <person name="Cooper J."/>
            <person name="Damon W."/>
            <person name="Desjardin D."/>
            <person name="Finy P."/>
            <person name="Geml J."/>
            <person name="Haridas S."/>
            <person name="Hughes K."/>
            <person name="Justo A."/>
            <person name="Karasinski D."/>
            <person name="Kautmanova I."/>
            <person name="Kiss B."/>
            <person name="Kocsube S."/>
            <person name="Kotiranta H."/>
            <person name="LaButti K.M."/>
            <person name="Lechner B.E."/>
            <person name="Liimatainen K."/>
            <person name="Lipzen A."/>
            <person name="Lukacs Z."/>
            <person name="Mihaltcheva S."/>
            <person name="Morgado L.N."/>
            <person name="Niskanen T."/>
            <person name="Noordeloos M.E."/>
            <person name="Ohm R.A."/>
            <person name="Ortiz-Santana B."/>
            <person name="Ovrebo C."/>
            <person name="Racz N."/>
            <person name="Riley R."/>
            <person name="Savchenko A."/>
            <person name="Shiryaev A."/>
            <person name="Soop K."/>
            <person name="Spirin V."/>
            <person name="Szebenyi C."/>
            <person name="Tomsovsky M."/>
            <person name="Tulloss R.E."/>
            <person name="Uehling J."/>
            <person name="Grigoriev I.V."/>
            <person name="Vagvolgyi C."/>
            <person name="Papp T."/>
            <person name="Martin F.M."/>
            <person name="Miettinen O."/>
            <person name="Hibbett D.S."/>
            <person name="Nagy L.G."/>
        </authorList>
    </citation>
    <scope>NUCLEOTIDE SEQUENCE [LARGE SCALE GENOMIC DNA]</scope>
    <source>
        <strain evidence="1 2">CBS 166.37</strain>
    </source>
</reference>
<dbReference type="Proteomes" id="UP000308652">
    <property type="component" value="Unassembled WGS sequence"/>
</dbReference>
<proteinExistence type="predicted"/>
<gene>
    <name evidence="1" type="ORF">BDQ12DRAFT_745349</name>
</gene>
<dbReference type="OrthoDB" id="3045659at2759"/>
<sequence length="171" mass="19235">MSVQISKISAKLPQDGKTDGYFVEATLDSKRIVKKKFNKKNVLAQYMFNPPRTLRSGDTLKIHVKKKRLVHKDDVIIEAEFTVEIAQKFLKQENTLILTDRILSSLDTKFEILLSFSTSPSALHNLTKAAMDVSKELHSVLDRIGIGREILAKLIAFGGAASEVRSYEKCQ</sequence>
<organism evidence="1 2">
    <name type="scientific">Crucibulum laeve</name>
    <dbReference type="NCBI Taxonomy" id="68775"/>
    <lineage>
        <taxon>Eukaryota</taxon>
        <taxon>Fungi</taxon>
        <taxon>Dikarya</taxon>
        <taxon>Basidiomycota</taxon>
        <taxon>Agaricomycotina</taxon>
        <taxon>Agaricomycetes</taxon>
        <taxon>Agaricomycetidae</taxon>
        <taxon>Agaricales</taxon>
        <taxon>Agaricineae</taxon>
        <taxon>Nidulariaceae</taxon>
        <taxon>Crucibulum</taxon>
    </lineage>
</organism>
<keyword evidence="2" id="KW-1185">Reference proteome</keyword>
<dbReference type="AlphaFoldDB" id="A0A5C3M287"/>
<protein>
    <submittedName>
        <fullName evidence="1">Uncharacterized protein</fullName>
    </submittedName>
</protein>
<name>A0A5C3M287_9AGAR</name>
<accession>A0A5C3M287</accession>
<evidence type="ECO:0000313" key="1">
    <source>
        <dbReference type="EMBL" id="TFK38897.1"/>
    </source>
</evidence>
<evidence type="ECO:0000313" key="2">
    <source>
        <dbReference type="Proteomes" id="UP000308652"/>
    </source>
</evidence>